<reference evidence="2 3" key="1">
    <citation type="submission" date="2022-02" db="EMBL/GenBank/DDBJ databases">
        <title>Comparative genomics of the first Antarctic Pseudomonas spp. capable of biotransforming 2,4,6-Trinitrotoluene.</title>
        <authorList>
            <person name="Cabrera M.A."/>
            <person name="Marquez S.L."/>
            <person name="Perez-Donoso J.M."/>
        </authorList>
    </citation>
    <scope>NUCLEOTIDE SEQUENCE [LARGE SCALE GENOMIC DNA]</scope>
    <source>
        <strain evidence="2 3">TNT19</strain>
    </source>
</reference>
<gene>
    <name evidence="2" type="ORF">L9059_01055</name>
</gene>
<proteinExistence type="predicted"/>
<feature type="transmembrane region" description="Helical" evidence="1">
    <location>
        <begin position="455"/>
        <end position="476"/>
    </location>
</feature>
<keyword evidence="3" id="KW-1185">Reference proteome</keyword>
<comment type="caution">
    <text evidence="2">The sequence shown here is derived from an EMBL/GenBank/DDBJ whole genome shotgun (WGS) entry which is preliminary data.</text>
</comment>
<accession>A0ABT0ESU9</accession>
<keyword evidence="1" id="KW-0472">Membrane</keyword>
<protein>
    <submittedName>
        <fullName evidence="2">Uncharacterized protein</fullName>
    </submittedName>
</protein>
<name>A0ABT0ESU9_9PSED</name>
<dbReference type="Proteomes" id="UP001299876">
    <property type="component" value="Unassembled WGS sequence"/>
</dbReference>
<feature type="transmembrane region" description="Helical" evidence="1">
    <location>
        <begin position="488"/>
        <end position="509"/>
    </location>
</feature>
<evidence type="ECO:0000256" key="1">
    <source>
        <dbReference type="SAM" id="Phobius"/>
    </source>
</evidence>
<dbReference type="EMBL" id="JAKNRW010000001">
    <property type="protein sequence ID" value="MCK1788800.1"/>
    <property type="molecule type" value="Genomic_DNA"/>
</dbReference>
<dbReference type="RefSeq" id="WP_247286028.1">
    <property type="nucleotide sequence ID" value="NZ_JAKNRW010000001.1"/>
</dbReference>
<sequence>MSSSVERYALRLAIRAQRSTSPQLILMPSSADAQRLNSAPVNHLYLEELALTAPLISPPILDDSAAIDARLLGLEAAFHAQTISRVFAETRRSMVQAVAVPFGLGKLLSAADRTGGSVDTIHNARAGVYATDEAQQAYEDRGKCDKYDYHQKDRRYRETNAKATEERLAGTLQDAYTGSVLGLNESQSLDHTIAAEEIHNDPGRILAGLNGATLANEESNLNPTTKTTNSAMGQKSATDYVAWLEDTKPARDARLAELRAMEATGEPMRKDHAQELAKLTEQEAIANNPEPLLAADRKARADYEKEINSYYRSPKFAADCVATSVKAGSREAFKAAVGAVLVEAFAGIWDEVQDWYENGATEDSVATELSRRIKRVGLRVAKQWRGVLGAGAGGFISGFLANLLTVLINAFITTAKRTARMIREGASSLITACKTVIARPEGMTLAEGFHEASKVLMGGAIIVGGVVLEEAISLQLKAIPVILPFADLATAVIVGAATALISTMAVYMVDKADMFGVNRAKLMEHMNAELDLSLQHQASLQAQLLEQLQAQLV</sequence>
<feature type="transmembrane region" description="Helical" evidence="1">
    <location>
        <begin position="387"/>
        <end position="412"/>
    </location>
</feature>
<keyword evidence="1" id="KW-0812">Transmembrane</keyword>
<keyword evidence="1" id="KW-1133">Transmembrane helix</keyword>
<evidence type="ECO:0000313" key="3">
    <source>
        <dbReference type="Proteomes" id="UP001299876"/>
    </source>
</evidence>
<organism evidence="2 3">
    <name type="scientific">Pseudomonas violetae</name>
    <dbReference type="NCBI Taxonomy" id="2915813"/>
    <lineage>
        <taxon>Bacteria</taxon>
        <taxon>Pseudomonadati</taxon>
        <taxon>Pseudomonadota</taxon>
        <taxon>Gammaproteobacteria</taxon>
        <taxon>Pseudomonadales</taxon>
        <taxon>Pseudomonadaceae</taxon>
        <taxon>Pseudomonas</taxon>
    </lineage>
</organism>
<evidence type="ECO:0000313" key="2">
    <source>
        <dbReference type="EMBL" id="MCK1788800.1"/>
    </source>
</evidence>